<dbReference type="Pfam" id="PF01694">
    <property type="entry name" value="Rhomboid"/>
    <property type="match status" value="1"/>
</dbReference>
<evidence type="ECO:0000256" key="6">
    <source>
        <dbReference type="ARBA" id="ARBA00023136"/>
    </source>
</evidence>
<evidence type="ECO:0000259" key="9">
    <source>
        <dbReference type="Pfam" id="PF16733"/>
    </source>
</evidence>
<evidence type="ECO:0000259" key="8">
    <source>
        <dbReference type="Pfam" id="PF01694"/>
    </source>
</evidence>
<dbReference type="GO" id="GO:0004252">
    <property type="term" value="F:serine-type endopeptidase activity"/>
    <property type="evidence" value="ECO:0007669"/>
    <property type="project" value="InterPro"/>
</dbReference>
<dbReference type="Gene3D" id="1.20.1540.10">
    <property type="entry name" value="Rhomboid-like"/>
    <property type="match status" value="1"/>
</dbReference>
<dbReference type="GO" id="GO:0016020">
    <property type="term" value="C:membrane"/>
    <property type="evidence" value="ECO:0007669"/>
    <property type="project" value="UniProtKB-SubCell"/>
</dbReference>
<feature type="transmembrane region" description="Helical" evidence="7">
    <location>
        <begin position="119"/>
        <end position="137"/>
    </location>
</feature>
<dbReference type="AlphaFoldDB" id="A0A2A4WWY7"/>
<accession>A0A2A4WWY7</accession>
<dbReference type="PANTHER" id="PTHR43066:SF26">
    <property type="entry name" value="RHOMBOID PROTEASE GLPG"/>
    <property type="match status" value="1"/>
</dbReference>
<evidence type="ECO:0000256" key="7">
    <source>
        <dbReference type="SAM" id="Phobius"/>
    </source>
</evidence>
<feature type="transmembrane region" description="Helical" evidence="7">
    <location>
        <begin position="182"/>
        <end position="202"/>
    </location>
</feature>
<reference evidence="11" key="1">
    <citation type="submission" date="2017-08" db="EMBL/GenBank/DDBJ databases">
        <title>A dynamic microbial community with high functional redundancy inhabits the cold, oxic subseafloor aquifer.</title>
        <authorList>
            <person name="Tully B.J."/>
            <person name="Wheat C.G."/>
            <person name="Glazer B.T."/>
            <person name="Huber J.A."/>
        </authorList>
    </citation>
    <scope>NUCLEOTIDE SEQUENCE [LARGE SCALE GENOMIC DNA]</scope>
</reference>
<feature type="domain" description="Peptidase S54 rhomboid" evidence="8">
    <location>
        <begin position="145"/>
        <end position="278"/>
    </location>
</feature>
<dbReference type="InterPro" id="IPR038244">
    <property type="entry name" value="NRho_sf"/>
</dbReference>
<evidence type="ECO:0000313" key="11">
    <source>
        <dbReference type="Proteomes" id="UP000218767"/>
    </source>
</evidence>
<dbReference type="InterPro" id="IPR035952">
    <property type="entry name" value="Rhomboid-like_sf"/>
</dbReference>
<feature type="transmembrane region" description="Helical" evidence="7">
    <location>
        <begin position="240"/>
        <end position="259"/>
    </location>
</feature>
<keyword evidence="6 7" id="KW-0472">Membrane</keyword>
<feature type="transmembrane region" description="Helical" evidence="7">
    <location>
        <begin position="149"/>
        <end position="170"/>
    </location>
</feature>
<evidence type="ECO:0000256" key="1">
    <source>
        <dbReference type="ARBA" id="ARBA00004141"/>
    </source>
</evidence>
<name>A0A2A4WWY7_9GAMM</name>
<comment type="subcellular location">
    <subcellularLocation>
        <location evidence="1">Membrane</location>
        <topology evidence="1">Multi-pass membrane protein</topology>
    </subcellularLocation>
</comment>
<evidence type="ECO:0000313" key="10">
    <source>
        <dbReference type="EMBL" id="PCI74952.1"/>
    </source>
</evidence>
<feature type="transmembrane region" description="Helical" evidence="7">
    <location>
        <begin position="265"/>
        <end position="285"/>
    </location>
</feature>
<comment type="caution">
    <text evidence="10">The sequence shown here is derived from an EMBL/GenBank/DDBJ whole genome shotgun (WGS) entry which is preliminary data.</text>
</comment>
<keyword evidence="3" id="KW-0997">Cell inner membrane</keyword>
<gene>
    <name evidence="10" type="ORF">COB20_14070</name>
</gene>
<keyword evidence="5 7" id="KW-1133">Transmembrane helix</keyword>
<feature type="domain" description="Rhomboid protease N-terminal" evidence="9">
    <location>
        <begin position="3"/>
        <end position="58"/>
    </location>
</feature>
<keyword evidence="2" id="KW-1003">Cell membrane</keyword>
<evidence type="ECO:0000256" key="4">
    <source>
        <dbReference type="ARBA" id="ARBA00022692"/>
    </source>
</evidence>
<proteinExistence type="predicted"/>
<dbReference type="EMBL" id="NVUL01000087">
    <property type="protein sequence ID" value="PCI74952.1"/>
    <property type="molecule type" value="Genomic_DNA"/>
</dbReference>
<dbReference type="PANTHER" id="PTHR43066">
    <property type="entry name" value="RHOMBOID-RELATED PROTEIN"/>
    <property type="match status" value="1"/>
</dbReference>
<feature type="transmembrane region" description="Helical" evidence="7">
    <location>
        <begin position="89"/>
        <end position="112"/>
    </location>
</feature>
<evidence type="ECO:0000256" key="3">
    <source>
        <dbReference type="ARBA" id="ARBA00022519"/>
    </source>
</evidence>
<evidence type="ECO:0000256" key="5">
    <source>
        <dbReference type="ARBA" id="ARBA00022989"/>
    </source>
</evidence>
<protein>
    <recommendedName>
        <fullName evidence="12">Rhomboid family intramembrane serine protease</fullName>
    </recommendedName>
</protein>
<dbReference type="SUPFAM" id="SSF144091">
    <property type="entry name" value="Rhomboid-like"/>
    <property type="match status" value="1"/>
</dbReference>
<dbReference type="Pfam" id="PF16733">
    <property type="entry name" value="NRho"/>
    <property type="match status" value="1"/>
</dbReference>
<dbReference type="InterPro" id="IPR031976">
    <property type="entry name" value="NRho"/>
</dbReference>
<evidence type="ECO:0008006" key="12">
    <source>
        <dbReference type="Google" id="ProtNLM"/>
    </source>
</evidence>
<dbReference type="Proteomes" id="UP000218767">
    <property type="component" value="Unassembled WGS sequence"/>
</dbReference>
<sequence>MMIRAASLPIEVNLLRFSRFLQSQGIGHRINEESGLQVIWVEGEQQATVVREALASWPFDEESSLEGHAASSSQSLFNPVGLLRQLIQAFLRAPVSFSLILACLLVALLSLLGTQPQRVAVLFYPVLDNTGLFPLLASIDSPVKMLRSLTPMLLHFGELHLIFNMMWLWYFGRQLESAQPRWLFIVLLLFCSFVGNTAQYLTSGYNNFGGMSGVVYGLVGYTWVIHTFMPRSNLLINNKMFVVFVVALIVMEVVASSWIASAAHLGGLVAGLIAGMGVVGHYRFVLKRAVIGR</sequence>
<dbReference type="Gene3D" id="3.30.70.2080">
    <property type="match status" value="1"/>
</dbReference>
<keyword evidence="4 7" id="KW-0812">Transmembrane</keyword>
<dbReference type="InterPro" id="IPR022764">
    <property type="entry name" value="Peptidase_S54_rhomboid_dom"/>
</dbReference>
<evidence type="ECO:0000256" key="2">
    <source>
        <dbReference type="ARBA" id="ARBA00022475"/>
    </source>
</evidence>
<organism evidence="10 11">
    <name type="scientific">SAR86 cluster bacterium</name>
    <dbReference type="NCBI Taxonomy" id="2030880"/>
    <lineage>
        <taxon>Bacteria</taxon>
        <taxon>Pseudomonadati</taxon>
        <taxon>Pseudomonadota</taxon>
        <taxon>Gammaproteobacteria</taxon>
        <taxon>SAR86 cluster</taxon>
    </lineage>
</organism>
<feature type="transmembrane region" description="Helical" evidence="7">
    <location>
        <begin position="208"/>
        <end position="228"/>
    </location>
</feature>